<dbReference type="AlphaFoldDB" id="A0AAV4Q6M8"/>
<dbReference type="EMBL" id="BPLQ01003970">
    <property type="protein sequence ID" value="GIY04735.1"/>
    <property type="molecule type" value="Genomic_DNA"/>
</dbReference>
<proteinExistence type="predicted"/>
<dbReference type="Proteomes" id="UP001054837">
    <property type="component" value="Unassembled WGS sequence"/>
</dbReference>
<protein>
    <submittedName>
        <fullName evidence="1">Uncharacterized protein</fullName>
    </submittedName>
</protein>
<name>A0AAV4Q6M8_9ARAC</name>
<comment type="caution">
    <text evidence="1">The sequence shown here is derived from an EMBL/GenBank/DDBJ whole genome shotgun (WGS) entry which is preliminary data.</text>
</comment>
<sequence>MRKFDSTNWSCVATEKPRSWVSPSRFYQNRLMLIESEESCIRWIGKKGDFRGIRAGGELISSGWVITQGVEATNGCFIRFDCHDIKALYRI</sequence>
<evidence type="ECO:0000313" key="1">
    <source>
        <dbReference type="EMBL" id="GIY04735.1"/>
    </source>
</evidence>
<accession>A0AAV4Q6M8</accession>
<gene>
    <name evidence="1" type="ORF">CDAR_496461</name>
</gene>
<organism evidence="1 2">
    <name type="scientific">Caerostris darwini</name>
    <dbReference type="NCBI Taxonomy" id="1538125"/>
    <lineage>
        <taxon>Eukaryota</taxon>
        <taxon>Metazoa</taxon>
        <taxon>Ecdysozoa</taxon>
        <taxon>Arthropoda</taxon>
        <taxon>Chelicerata</taxon>
        <taxon>Arachnida</taxon>
        <taxon>Araneae</taxon>
        <taxon>Araneomorphae</taxon>
        <taxon>Entelegynae</taxon>
        <taxon>Araneoidea</taxon>
        <taxon>Araneidae</taxon>
        <taxon>Caerostris</taxon>
    </lineage>
</organism>
<reference evidence="1 2" key="1">
    <citation type="submission" date="2021-06" db="EMBL/GenBank/DDBJ databases">
        <title>Caerostris darwini draft genome.</title>
        <authorList>
            <person name="Kono N."/>
            <person name="Arakawa K."/>
        </authorList>
    </citation>
    <scope>NUCLEOTIDE SEQUENCE [LARGE SCALE GENOMIC DNA]</scope>
</reference>
<keyword evidence="2" id="KW-1185">Reference proteome</keyword>
<evidence type="ECO:0000313" key="2">
    <source>
        <dbReference type="Proteomes" id="UP001054837"/>
    </source>
</evidence>